<comment type="caution">
    <text evidence="1">The sequence shown here is derived from an EMBL/GenBank/DDBJ whole genome shotgun (WGS) entry which is preliminary data.</text>
</comment>
<reference evidence="2" key="1">
    <citation type="submission" date="2017-05" db="EMBL/GenBank/DDBJ databases">
        <authorList>
            <person name="Barney B.M."/>
        </authorList>
    </citation>
    <scope>NUCLEOTIDE SEQUENCE [LARGE SCALE GENOMIC DNA]</scope>
    <source>
        <strain evidence="2">PSBB022</strain>
    </source>
</reference>
<dbReference type="Proteomes" id="UP000216101">
    <property type="component" value="Unassembled WGS sequence"/>
</dbReference>
<evidence type="ECO:0008006" key="3">
    <source>
        <dbReference type="Google" id="ProtNLM"/>
    </source>
</evidence>
<evidence type="ECO:0000313" key="1">
    <source>
        <dbReference type="EMBL" id="OZY83676.1"/>
    </source>
</evidence>
<dbReference type="PANTHER" id="PTHR37805">
    <property type="entry name" value="CYTOPLASMIC PROTEIN-RELATED"/>
    <property type="match status" value="1"/>
</dbReference>
<proteinExistence type="predicted"/>
<gene>
    <name evidence="1" type="ORF">CBP51_19975</name>
</gene>
<evidence type="ECO:0000313" key="2">
    <source>
        <dbReference type="Proteomes" id="UP000216101"/>
    </source>
</evidence>
<name>A0A266Q214_9GAMM</name>
<accession>A0A266Q214</accession>
<dbReference type="EMBL" id="NHNI01000004">
    <property type="protein sequence ID" value="OZY83676.1"/>
    <property type="molecule type" value="Genomic_DNA"/>
</dbReference>
<protein>
    <recommendedName>
        <fullName evidence="3">DUF1456 domain-containing protein</fullName>
    </recommendedName>
</protein>
<sequence length="162" mass="18616">MTNNDILRRLRFIFDFSDSQMMALFASGGFNASRELVSDWLKTDDKPDFKALRDVHLAIFLNGLINKKRGKREGEQPEPEKKLNNNIIFRKLKIALDYKDEQILETMVLAGFPLSKHELSAFFRKPGHQNYRECQSQVLRNFLKGLQVKLRGAAVDVSETGA</sequence>
<dbReference type="InterPro" id="IPR009921">
    <property type="entry name" value="YehS-like"/>
</dbReference>
<dbReference type="PANTHER" id="PTHR37805:SF1">
    <property type="entry name" value="CYTOPLASMIC PROTEIN"/>
    <property type="match status" value="1"/>
</dbReference>
<dbReference type="RefSeq" id="WP_094986306.1">
    <property type="nucleotide sequence ID" value="NZ_NHNI01000004.1"/>
</dbReference>
<organism evidence="1 2">
    <name type="scientific">Cellvibrio mixtus</name>
    <dbReference type="NCBI Taxonomy" id="39650"/>
    <lineage>
        <taxon>Bacteria</taxon>
        <taxon>Pseudomonadati</taxon>
        <taxon>Pseudomonadota</taxon>
        <taxon>Gammaproteobacteria</taxon>
        <taxon>Cellvibrionales</taxon>
        <taxon>Cellvibrionaceae</taxon>
        <taxon>Cellvibrio</taxon>
    </lineage>
</organism>
<dbReference type="Pfam" id="PF07308">
    <property type="entry name" value="DUF1456"/>
    <property type="match status" value="2"/>
</dbReference>
<keyword evidence="2" id="KW-1185">Reference proteome</keyword>
<dbReference type="AlphaFoldDB" id="A0A266Q214"/>